<accession>A0A2P4UBV9</accession>
<comment type="caution">
    <text evidence="7">The sequence shown here is derived from an EMBL/GenBank/DDBJ whole genome shotgun (WGS) entry which is preliminary data.</text>
</comment>
<protein>
    <submittedName>
        <fullName evidence="7">Glutathione-binding protein GsiB</fullName>
    </submittedName>
</protein>
<dbReference type="PANTHER" id="PTHR30290:SF10">
    <property type="entry name" value="PERIPLASMIC OLIGOPEPTIDE-BINDING PROTEIN-RELATED"/>
    <property type="match status" value="1"/>
</dbReference>
<dbReference type="PANTHER" id="PTHR30290">
    <property type="entry name" value="PERIPLASMIC BINDING COMPONENT OF ABC TRANSPORTER"/>
    <property type="match status" value="1"/>
</dbReference>
<evidence type="ECO:0000313" key="8">
    <source>
        <dbReference type="Proteomes" id="UP000242367"/>
    </source>
</evidence>
<dbReference type="RefSeq" id="WP_103566285.1">
    <property type="nucleotide sequence ID" value="NZ_MTBP01000005.1"/>
</dbReference>
<feature type="region of interest" description="Disordered" evidence="5">
    <location>
        <begin position="1"/>
        <end position="43"/>
    </location>
</feature>
<dbReference type="EMBL" id="MTBP01000005">
    <property type="protein sequence ID" value="POM22527.1"/>
    <property type="molecule type" value="Genomic_DNA"/>
</dbReference>
<dbReference type="AlphaFoldDB" id="A0A2P4UBV9"/>
<keyword evidence="3" id="KW-0813">Transport</keyword>
<dbReference type="Gene3D" id="3.40.190.10">
    <property type="entry name" value="Periplasmic binding protein-like II"/>
    <property type="match status" value="1"/>
</dbReference>
<evidence type="ECO:0000256" key="3">
    <source>
        <dbReference type="ARBA" id="ARBA00022448"/>
    </source>
</evidence>
<dbReference type="GO" id="GO:0043190">
    <property type="term" value="C:ATP-binding cassette (ABC) transporter complex"/>
    <property type="evidence" value="ECO:0007669"/>
    <property type="project" value="InterPro"/>
</dbReference>
<dbReference type="GO" id="GO:1904680">
    <property type="term" value="F:peptide transmembrane transporter activity"/>
    <property type="evidence" value="ECO:0007669"/>
    <property type="project" value="TreeGrafter"/>
</dbReference>
<keyword evidence="4" id="KW-0732">Signal</keyword>
<feature type="compositionally biased region" description="Low complexity" evidence="5">
    <location>
        <begin position="29"/>
        <end position="43"/>
    </location>
</feature>
<comment type="subcellular location">
    <subcellularLocation>
        <location evidence="1">Cell envelope</location>
    </subcellularLocation>
</comment>
<comment type="similarity">
    <text evidence="2">Belongs to the bacterial solute-binding protein 5 family.</text>
</comment>
<keyword evidence="8" id="KW-1185">Reference proteome</keyword>
<name>A0A2P4UBV9_9ACTN</name>
<dbReference type="GO" id="GO:0042597">
    <property type="term" value="C:periplasmic space"/>
    <property type="evidence" value="ECO:0007669"/>
    <property type="project" value="UniProtKB-ARBA"/>
</dbReference>
<dbReference type="GO" id="GO:0030313">
    <property type="term" value="C:cell envelope"/>
    <property type="evidence" value="ECO:0007669"/>
    <property type="project" value="UniProtKB-SubCell"/>
</dbReference>
<dbReference type="Proteomes" id="UP000242367">
    <property type="component" value="Unassembled WGS sequence"/>
</dbReference>
<dbReference type="CDD" id="cd08492">
    <property type="entry name" value="PBP2_NikA_DppA_OppA_like_15"/>
    <property type="match status" value="1"/>
</dbReference>
<evidence type="ECO:0000256" key="4">
    <source>
        <dbReference type="ARBA" id="ARBA00022729"/>
    </source>
</evidence>
<sequence>MDDVSPFRPAADGGPHDAHPARAPRRAPGRAPAGPGPAARRTRGPAAVAALGLAGALAAACGGSGHAGGDAAGLTYASAGLVNCLDPQASASRLISIIDRNLFDSLVATGPDGRIQPWLATKWEVSPDGKAYTFHLRSGVTFHDGTPLDAAAVKATMDHAVDPKTKSVYASSLLGPYTGTKVVDASTVRIGLSKPYAPLLQSLSTPYLGIQSPKALRASCTKPVGSGPFSFVSWTQNTSIVLKRNPSYAWQQATAKHTGPAKLAQLTFRLVPEDGARYGALTSGQADLIDDVPTANVKALKSASGLRFLQKDIPGTVENITFNASRPPLSDVKVRQALQRAVNVDQLVKSVFTGVYARAWSVLSPATPGYTASLRNSIPYDPAAAAKLLDEAGWTGRDSAGYRTKDGKRLSVRWPVGAQLIRPSENILAQGVQAEAKKAGIEIQYVSEDSGAFVRDVLAGNLDLYINNWRALNPDILRNMYASDRVPSVGGSNMFHLKDPQLDGWLNSAAASEDAAARQKAYADAQTRIVQQGLSLPLFVPSELLGVSGKVQNLNFDASLYLQFYDVSLGKA</sequence>
<evidence type="ECO:0000256" key="1">
    <source>
        <dbReference type="ARBA" id="ARBA00004196"/>
    </source>
</evidence>
<organism evidence="7 8">
    <name type="scientific">Actinomadura rubteroloni</name>
    <dbReference type="NCBI Taxonomy" id="1926885"/>
    <lineage>
        <taxon>Bacteria</taxon>
        <taxon>Bacillati</taxon>
        <taxon>Actinomycetota</taxon>
        <taxon>Actinomycetes</taxon>
        <taxon>Streptosporangiales</taxon>
        <taxon>Thermomonosporaceae</taxon>
        <taxon>Actinomadura</taxon>
    </lineage>
</organism>
<proteinExistence type="inferred from homology"/>
<evidence type="ECO:0000259" key="6">
    <source>
        <dbReference type="Pfam" id="PF00496"/>
    </source>
</evidence>
<evidence type="ECO:0000313" key="7">
    <source>
        <dbReference type="EMBL" id="POM22527.1"/>
    </source>
</evidence>
<gene>
    <name evidence="7" type="primary">gsiB_1</name>
    <name evidence="7" type="ORF">BTM25_54770</name>
</gene>
<dbReference type="Pfam" id="PF00496">
    <property type="entry name" value="SBP_bac_5"/>
    <property type="match status" value="1"/>
</dbReference>
<dbReference type="InterPro" id="IPR039424">
    <property type="entry name" value="SBP_5"/>
</dbReference>
<reference evidence="7 8" key="1">
    <citation type="journal article" date="2017" name="Chemistry">
        <title>Isolation, Biosynthesis and Chemical Modifications of Rubterolones A-F: Rare Tropolone Alkaloids from Actinomadura sp. 5-2.</title>
        <authorList>
            <person name="Guo H."/>
            <person name="Benndorf R."/>
            <person name="Leichnitz D."/>
            <person name="Klassen J.L."/>
            <person name="Vollmers J."/>
            <person name="Gorls H."/>
            <person name="Steinacker M."/>
            <person name="Weigel C."/>
            <person name="Dahse H.M."/>
            <person name="Kaster A.K."/>
            <person name="de Beer Z.W."/>
            <person name="Poulsen M."/>
            <person name="Beemelmanns C."/>
        </authorList>
    </citation>
    <scope>NUCLEOTIDE SEQUENCE [LARGE SCALE GENOMIC DNA]</scope>
    <source>
        <strain evidence="7 8">5-2</strain>
    </source>
</reference>
<dbReference type="PIRSF" id="PIRSF002741">
    <property type="entry name" value="MppA"/>
    <property type="match status" value="1"/>
</dbReference>
<dbReference type="InterPro" id="IPR000914">
    <property type="entry name" value="SBP_5_dom"/>
</dbReference>
<dbReference type="SUPFAM" id="SSF53850">
    <property type="entry name" value="Periplasmic binding protein-like II"/>
    <property type="match status" value="1"/>
</dbReference>
<dbReference type="GO" id="GO:0015833">
    <property type="term" value="P:peptide transport"/>
    <property type="evidence" value="ECO:0007669"/>
    <property type="project" value="TreeGrafter"/>
</dbReference>
<dbReference type="Gene3D" id="3.10.105.10">
    <property type="entry name" value="Dipeptide-binding Protein, Domain 3"/>
    <property type="match status" value="1"/>
</dbReference>
<evidence type="ECO:0000256" key="5">
    <source>
        <dbReference type="SAM" id="MobiDB-lite"/>
    </source>
</evidence>
<evidence type="ECO:0000256" key="2">
    <source>
        <dbReference type="ARBA" id="ARBA00005695"/>
    </source>
</evidence>
<dbReference type="InterPro" id="IPR030678">
    <property type="entry name" value="Peptide/Ni-bd"/>
</dbReference>
<feature type="domain" description="Solute-binding protein family 5" evidence="6">
    <location>
        <begin position="115"/>
        <end position="481"/>
    </location>
</feature>